<dbReference type="AlphaFoldDB" id="S2X0C5"/>
<protein>
    <submittedName>
        <fullName evidence="6">Uncharacterized protein</fullName>
    </submittedName>
</protein>
<dbReference type="InterPro" id="IPR045826">
    <property type="entry name" value="SpaA_PFL_dom_2"/>
</dbReference>
<gene>
    <name evidence="6" type="ORF">HMPREF9306_00979</name>
</gene>
<feature type="domain" description="SpaA-like prealbumin fold" evidence="4">
    <location>
        <begin position="609"/>
        <end position="723"/>
    </location>
</feature>
<feature type="region of interest" description="Disordered" evidence="1">
    <location>
        <begin position="40"/>
        <end position="97"/>
    </location>
</feature>
<dbReference type="InterPro" id="IPR048834">
    <property type="entry name" value="SpaA_pre-album"/>
</dbReference>
<keyword evidence="2" id="KW-1133">Transmembrane helix</keyword>
<evidence type="ECO:0000313" key="7">
    <source>
        <dbReference type="Proteomes" id="UP000014417"/>
    </source>
</evidence>
<evidence type="ECO:0000313" key="6">
    <source>
        <dbReference type="EMBL" id="EPD33439.1"/>
    </source>
</evidence>
<name>S2X0C5_9ACTN</name>
<feature type="signal peptide" evidence="3">
    <location>
        <begin position="1"/>
        <end position="40"/>
    </location>
</feature>
<feature type="domain" description="SpaA-like prealbumin fold" evidence="4">
    <location>
        <begin position="727"/>
        <end position="794"/>
    </location>
</feature>
<evidence type="ECO:0000256" key="1">
    <source>
        <dbReference type="SAM" id="MobiDB-lite"/>
    </source>
</evidence>
<dbReference type="Pfam" id="PF19403">
    <property type="entry name" value="SpaA_2"/>
    <property type="match status" value="2"/>
</dbReference>
<proteinExistence type="predicted"/>
<feature type="chain" id="PRO_5004514722" evidence="3">
    <location>
        <begin position="41"/>
        <end position="887"/>
    </location>
</feature>
<reference evidence="6 7" key="1">
    <citation type="submission" date="2013-04" db="EMBL/GenBank/DDBJ databases">
        <title>The Genome Sequence of Propionimicrobium lymphophilum ACS-093-V-SCH5.</title>
        <authorList>
            <consortium name="The Broad Institute Genomics Platform"/>
            <person name="Earl A."/>
            <person name="Ward D."/>
            <person name="Feldgarden M."/>
            <person name="Gevers D."/>
            <person name="Saerens B."/>
            <person name="Vaneechoutte M."/>
            <person name="Walker B."/>
            <person name="Young S."/>
            <person name="Zeng Q."/>
            <person name="Gargeya S."/>
            <person name="Fitzgerald M."/>
            <person name="Haas B."/>
            <person name="Abouelleil A."/>
            <person name="Allen A.W."/>
            <person name="Alvarado L."/>
            <person name="Arachchi H.M."/>
            <person name="Berlin A.M."/>
            <person name="Chapman S.B."/>
            <person name="Gainer-Dewar J."/>
            <person name="Goldberg J."/>
            <person name="Griggs A."/>
            <person name="Gujja S."/>
            <person name="Hansen M."/>
            <person name="Howarth C."/>
            <person name="Imamovic A."/>
            <person name="Ireland A."/>
            <person name="Larimer J."/>
            <person name="McCowan C."/>
            <person name="Murphy C."/>
            <person name="Pearson M."/>
            <person name="Poon T.W."/>
            <person name="Priest M."/>
            <person name="Roberts A."/>
            <person name="Saif S."/>
            <person name="Shea T."/>
            <person name="Sisk P."/>
            <person name="Sykes S."/>
            <person name="Wortman J."/>
            <person name="Nusbaum C."/>
            <person name="Birren B."/>
        </authorList>
    </citation>
    <scope>NUCLEOTIDE SEQUENCE [LARGE SCALE GENOMIC DNA]</scope>
    <source>
        <strain evidence="6 7">ACS-093-V-SCH5</strain>
    </source>
</reference>
<comment type="caution">
    <text evidence="6">The sequence shown here is derived from an EMBL/GenBank/DDBJ whole genome shotgun (WGS) entry which is preliminary data.</text>
</comment>
<feature type="domain" description="SpaA-like prealbumin fold" evidence="5">
    <location>
        <begin position="469"/>
        <end position="607"/>
    </location>
</feature>
<keyword evidence="2" id="KW-0812">Transmembrane</keyword>
<dbReference type="HOGENOM" id="CLU_347394_0_0_11"/>
<keyword evidence="2" id="KW-0472">Membrane</keyword>
<dbReference type="RefSeq" id="WP_016455813.1">
    <property type="nucleotide sequence ID" value="NZ_KE150269.1"/>
</dbReference>
<sequence length="887" mass="97508">MLHKYLGRLYRKSKTSKALAASFCSLAMLLGLSLAPSAQAETSAEPTNSPEPKAVQTVGEADAEFDASAAPVEANSRSEDPENDSESLEIAPQATPQALSQERALSVFSCGYNDYYSLSTETGEVWKINGVGDETKVEKTSIDFSKAKDKNGKDAKGLPSYYYFNGLAIGAKGKEAYAYQRYTREYQDGSADYQYLRILKWTEKDGVRVVYDQANPDLRYEGQKFIYSNRLIAGGMIPSQENGIYYFGGYTVSQNAVTGKDPSMYWDEDSGTWKKGTFRDGRWQHKVREYIWFRWVDNWYDCEGQPYTYNPVYFHLFAFENGNVKHVGNILVDKENAKGVNLTANGDLSFDDKGNMFLLYHSSTGEGKLLTVKAEDLKKAAGGEIPAEPIRDSNYGTDVSYNGLAVNSDGKLLVQYSGLRSGAKTSINVLNPMNGDREIQKKDISSEMTYGEKDRSGSDLASCTIPPTVKIQKDLTRKKKTDDFRISIDDAPLNKDGSAPEPFVLKKTNHLDHPEDGIQTNAIVGPVIVRPGAKYYFREAPANKTTKLSDYEMNLECKMDDGKNEVFLFDAEGGKQTENIFQQYVEIPNPDPFGPGRAMTCTFVNKPKTTLTLKKQVAPVVNGVEGLYTLAKPENFKLIALDKDSKEVKGLNGNPEAGKDFISATVKPGTYSLSEASDENFVSYAQKGDWSCADNEGKKVDTVKGEKTESVTVEAGKDVTCTVTNTTAELTVLKYVKDKSTGLKPSDVTVSAKAKTDTQKSLSAEGSEEVTKNNSIPVLPGGELTLSEKSNFAYLANKLEKYVGTNPNTPDMNAANDWQEVDRTKPVSVQPGEHAVYRFVNSAPPQVVLPLSGGISRTVFVVLALGLLGLGTTTIVLARRRQRLATK</sequence>
<accession>S2X0C5</accession>
<evidence type="ECO:0000256" key="3">
    <source>
        <dbReference type="SAM" id="SignalP"/>
    </source>
</evidence>
<organism evidence="6 7">
    <name type="scientific">Propionimicrobium lymphophilum ACS-093-V-SCH5</name>
    <dbReference type="NCBI Taxonomy" id="883161"/>
    <lineage>
        <taxon>Bacteria</taxon>
        <taxon>Bacillati</taxon>
        <taxon>Actinomycetota</taxon>
        <taxon>Actinomycetes</taxon>
        <taxon>Propionibacteriales</taxon>
        <taxon>Propionibacteriaceae</taxon>
        <taxon>Propionimicrobium</taxon>
    </lineage>
</organism>
<dbReference type="STRING" id="883161.HMPREF9306_00979"/>
<feature type="compositionally biased region" description="Polar residues" evidence="1">
    <location>
        <begin position="40"/>
        <end position="50"/>
    </location>
</feature>
<evidence type="ECO:0000259" key="4">
    <source>
        <dbReference type="Pfam" id="PF19403"/>
    </source>
</evidence>
<dbReference type="EMBL" id="AGZR01000005">
    <property type="protein sequence ID" value="EPD33439.1"/>
    <property type="molecule type" value="Genomic_DNA"/>
</dbReference>
<dbReference type="PATRIC" id="fig|883161.3.peg.977"/>
<dbReference type="OrthoDB" id="134475at2"/>
<dbReference type="Proteomes" id="UP000014417">
    <property type="component" value="Unassembled WGS sequence"/>
</dbReference>
<keyword evidence="7" id="KW-1185">Reference proteome</keyword>
<feature type="transmembrane region" description="Helical" evidence="2">
    <location>
        <begin position="859"/>
        <end position="878"/>
    </location>
</feature>
<evidence type="ECO:0000256" key="2">
    <source>
        <dbReference type="SAM" id="Phobius"/>
    </source>
</evidence>
<keyword evidence="3" id="KW-0732">Signal</keyword>
<dbReference type="Pfam" id="PF20674">
    <property type="entry name" value="SpaA_3"/>
    <property type="match status" value="1"/>
</dbReference>
<evidence type="ECO:0000259" key="5">
    <source>
        <dbReference type="Pfam" id="PF20674"/>
    </source>
</evidence>